<dbReference type="Pfam" id="PF11971">
    <property type="entry name" value="CAMSAP_CH"/>
    <property type="match status" value="1"/>
</dbReference>
<dbReference type="InterPro" id="IPR001715">
    <property type="entry name" value="CH_dom"/>
</dbReference>
<dbReference type="PROSITE" id="PS51508">
    <property type="entry name" value="CKK"/>
    <property type="match status" value="1"/>
</dbReference>
<dbReference type="SMART" id="SM01051">
    <property type="entry name" value="CAMSAP_CKK"/>
    <property type="match status" value="1"/>
</dbReference>
<evidence type="ECO:0000256" key="2">
    <source>
        <dbReference type="ARBA" id="ARBA00022490"/>
    </source>
</evidence>
<feature type="compositionally biased region" description="Polar residues" evidence="8">
    <location>
        <begin position="1016"/>
        <end position="1042"/>
    </location>
</feature>
<dbReference type="GO" id="GO:0051011">
    <property type="term" value="F:microtubule minus-end binding"/>
    <property type="evidence" value="ECO:0007669"/>
    <property type="project" value="TreeGrafter"/>
</dbReference>
<dbReference type="GO" id="GO:0007026">
    <property type="term" value="P:negative regulation of microtubule depolymerization"/>
    <property type="evidence" value="ECO:0007669"/>
    <property type="project" value="TreeGrafter"/>
</dbReference>
<feature type="region of interest" description="Disordered" evidence="8">
    <location>
        <begin position="854"/>
        <end position="883"/>
    </location>
</feature>
<comment type="domain">
    <text evidence="6">The CKK domain binds microtubules.</text>
</comment>
<name>A0A915A6N0_PARUN</name>
<evidence type="ECO:0000256" key="4">
    <source>
        <dbReference type="ARBA" id="ARBA00023054"/>
    </source>
</evidence>
<feature type="coiled-coil region" evidence="7">
    <location>
        <begin position="533"/>
        <end position="560"/>
    </location>
</feature>
<accession>A0A915A6N0</accession>
<evidence type="ECO:0000256" key="8">
    <source>
        <dbReference type="SAM" id="MobiDB-lite"/>
    </source>
</evidence>
<dbReference type="Pfam" id="PF08683">
    <property type="entry name" value="CAMSAP_CKK"/>
    <property type="match status" value="1"/>
</dbReference>
<organism evidence="11 12">
    <name type="scientific">Parascaris univalens</name>
    <name type="common">Nematode worm</name>
    <dbReference type="NCBI Taxonomy" id="6257"/>
    <lineage>
        <taxon>Eukaryota</taxon>
        <taxon>Metazoa</taxon>
        <taxon>Ecdysozoa</taxon>
        <taxon>Nematoda</taxon>
        <taxon>Chromadorea</taxon>
        <taxon>Rhabditida</taxon>
        <taxon>Spirurina</taxon>
        <taxon>Ascaridomorpha</taxon>
        <taxon>Ascaridoidea</taxon>
        <taxon>Ascarididae</taxon>
        <taxon>Parascaris</taxon>
    </lineage>
</organism>
<evidence type="ECO:0000256" key="1">
    <source>
        <dbReference type="ARBA" id="ARBA00004245"/>
    </source>
</evidence>
<dbReference type="InterPro" id="IPR022613">
    <property type="entry name" value="CH_CAMSAP_2"/>
</dbReference>
<feature type="domain" description="CKK" evidence="10">
    <location>
        <begin position="1048"/>
        <end position="1183"/>
    </location>
</feature>
<dbReference type="InterPro" id="IPR038209">
    <property type="entry name" value="CKK_dom_sf"/>
</dbReference>
<keyword evidence="2" id="KW-0963">Cytoplasm</keyword>
<dbReference type="InterPro" id="IPR058042">
    <property type="entry name" value="CAMSAP_N"/>
</dbReference>
<keyword evidence="11" id="KW-1185">Reference proteome</keyword>
<dbReference type="InterPro" id="IPR036872">
    <property type="entry name" value="CH_dom_sf"/>
</dbReference>
<dbReference type="GO" id="GO:0005516">
    <property type="term" value="F:calmodulin binding"/>
    <property type="evidence" value="ECO:0007669"/>
    <property type="project" value="InterPro"/>
</dbReference>
<reference evidence="12" key="1">
    <citation type="submission" date="2022-11" db="UniProtKB">
        <authorList>
            <consortium name="WormBaseParasite"/>
        </authorList>
    </citation>
    <scope>IDENTIFICATION</scope>
</reference>
<dbReference type="Gene3D" id="3.10.20.360">
    <property type="entry name" value="CKK domain"/>
    <property type="match status" value="1"/>
</dbReference>
<dbReference type="InterPro" id="IPR032940">
    <property type="entry name" value="CAMSAP"/>
</dbReference>
<comment type="similarity">
    <text evidence="6">Belongs to the CAMSAP1 family.</text>
</comment>
<feature type="compositionally biased region" description="Pro residues" evidence="8">
    <location>
        <begin position="860"/>
        <end position="877"/>
    </location>
</feature>
<evidence type="ECO:0000256" key="5">
    <source>
        <dbReference type="ARBA" id="ARBA00023212"/>
    </source>
</evidence>
<keyword evidence="3 6" id="KW-0493">Microtubule</keyword>
<feature type="region of interest" description="Disordered" evidence="8">
    <location>
        <begin position="802"/>
        <end position="821"/>
    </location>
</feature>
<keyword evidence="4 7" id="KW-0175">Coiled coil</keyword>
<dbReference type="InterPro" id="IPR011033">
    <property type="entry name" value="PRC_barrel-like_sf"/>
</dbReference>
<dbReference type="SUPFAM" id="SSF50346">
    <property type="entry name" value="PRC-barrel domain"/>
    <property type="match status" value="1"/>
</dbReference>
<dbReference type="GO" id="GO:0036449">
    <property type="term" value="C:microtubule minus-end"/>
    <property type="evidence" value="ECO:0007669"/>
    <property type="project" value="TreeGrafter"/>
</dbReference>
<evidence type="ECO:0000259" key="9">
    <source>
        <dbReference type="PROSITE" id="PS50021"/>
    </source>
</evidence>
<dbReference type="Pfam" id="PF25532">
    <property type="entry name" value="CH_CAMSAP2_N"/>
    <property type="match status" value="1"/>
</dbReference>
<evidence type="ECO:0000256" key="6">
    <source>
        <dbReference type="PROSITE-ProRule" id="PRU00841"/>
    </source>
</evidence>
<dbReference type="PANTHER" id="PTHR21595">
    <property type="entry name" value="PATRONIN"/>
    <property type="match status" value="1"/>
</dbReference>
<dbReference type="InterPro" id="IPR014797">
    <property type="entry name" value="CKK_CAMSAP"/>
</dbReference>
<feature type="coiled-coil region" evidence="7">
    <location>
        <begin position="922"/>
        <end position="969"/>
    </location>
</feature>
<dbReference type="PROSITE" id="PS50021">
    <property type="entry name" value="CH"/>
    <property type="match status" value="1"/>
</dbReference>
<sequence length="1307" mass="147203">KEAAEVNRARWSRKSTRLTVPNATFALPGRSQLRLTASEFVEFPHMEVLPEITPINCYNVERGKLAASVKWLIGRVYGGSAPDLLQNPIRYNDNNTFQLETTVVTALTNSSLYSSAAAKIFKDQNLINQPHGVVLRALANHSIPLMISGEEANISEATLASVQPFHQAAHLAVMDALMSAHMRSIITIERVVDAVQNYTTVDKREEPMDSVDALLFWINKICLLVRDDMEKCQAMRKDPNQFVTMVVPEMEDLYEDMCDGACVCALVAFYKPDEMHMQEICFNDPMSVADCHYNLMLLKRFCGTLSFNPFYFEVEDILYLHESLQPNINAFLADLFDAFESSTTHVASPVDPTPARRFVPIQTIPDLRSQNYPHRALHPIKMKYVQSSASRTMSAMSADSLLTTRSGDSLRYNVPRSRPTLNGTETTNFGELLQASYGDRVNVGADGLPSTPGTYSRSDSMPAASIRLALEEKRREHEKKRYLETNLSESERVQKQKDAFFALMQRLEKQGSDTKTRTMSEVGGSGMPSAREIRTLKETVQDLKKQLQEMSLQQEHLTRQVDGQRQMSHATSQPAIHSDFMYLQDGSQPVLNPYATLPHNVAKAALQQQAQQQHTYAMPYATQMDPMLSSQTIYQTPSQQIPFSIAQQQIQMDAYSAQLAASSPPQMLAGSQLAPATQIASSPYLQQMTPGAGAMSPFVLHQQPPVALSPPIVTSSLVLPAGASYVNNVPDVNTNTFRLHQNNASSSRLDPPLELKHNLTNWGLTYKAGHMSRPQRRTWENGTFIKSEMDLVNQPEIVPHAPTEQDQMQPLPGSSMPGGVGVTRAQHFHQQRSANDERVYDPQRELQQNISRQIDESDIRPPPPAHQQTPPKDPSSPPTTNTLLMQRHSATGGSQFIVDDIVPDKPAVGVTREMEAKREALLAKTLRRREQIEQRVEEIEARNAERRQAELEKQEAAELRKRERELQRQKILEDYKRKKMERELEANSGFQNGRGHSQPPTPSRPKSTVELAARSRTLQRPTRPQSSIDDTSTPSSARVTVASTTEPALKLFSKYVHKSNRSMIINALQYSVFPGTVSDKMRNEVLGELAKSDSKHFLLLFRDQKCRYMGAYSWDQQSDTAHRIHGRGPNMCHESMMHLMFKYDSGAKTFTRIPTKHLSATIDGFTLQDQFMQTPKIPHSGNFPVMSVSSLPWQHRADNVCERPLHVLHDETISDVEAELWHMCFRANLALFSRRKAPPGFTCKQVDAEFQLLILFFPIILQSGHTFPHGNTHCAGNVHRRHTSVKIISNGRKAFKRCSHSHVYEVR</sequence>
<keyword evidence="5" id="KW-0206">Cytoskeleton</keyword>
<evidence type="ECO:0000313" key="11">
    <source>
        <dbReference type="Proteomes" id="UP000887569"/>
    </source>
</evidence>
<feature type="domain" description="Calponin-homology (CH)" evidence="9">
    <location>
        <begin position="208"/>
        <end position="340"/>
    </location>
</feature>
<comment type="subcellular location">
    <subcellularLocation>
        <location evidence="1">Cytoplasm</location>
        <location evidence="1">Cytoskeleton</location>
    </subcellularLocation>
</comment>
<evidence type="ECO:0000256" key="3">
    <source>
        <dbReference type="ARBA" id="ARBA00022701"/>
    </source>
</evidence>
<dbReference type="Proteomes" id="UP000887569">
    <property type="component" value="Unplaced"/>
</dbReference>
<dbReference type="PANTHER" id="PTHR21595:SF0">
    <property type="entry name" value="PATRONIN"/>
    <property type="match status" value="1"/>
</dbReference>
<protein>
    <submittedName>
        <fullName evidence="12">Patronin</fullName>
    </submittedName>
</protein>
<evidence type="ECO:0000259" key="10">
    <source>
        <dbReference type="PROSITE" id="PS51508"/>
    </source>
</evidence>
<feature type="region of interest" description="Disordered" evidence="8">
    <location>
        <begin position="986"/>
        <end position="1042"/>
    </location>
</feature>
<dbReference type="SUPFAM" id="SSF47576">
    <property type="entry name" value="Calponin-homology domain, CH-domain"/>
    <property type="match status" value="1"/>
</dbReference>
<evidence type="ECO:0000256" key="7">
    <source>
        <dbReference type="SAM" id="Coils"/>
    </source>
</evidence>
<dbReference type="WBParaSite" id="PgR002_g085_t01">
    <property type="protein sequence ID" value="PgR002_g085_t01"/>
    <property type="gene ID" value="PgR002_g085"/>
</dbReference>
<dbReference type="GO" id="GO:0031122">
    <property type="term" value="P:cytoplasmic microtubule organization"/>
    <property type="evidence" value="ECO:0007669"/>
    <property type="project" value="TreeGrafter"/>
</dbReference>
<proteinExistence type="inferred from homology"/>
<evidence type="ECO:0000313" key="12">
    <source>
        <dbReference type="WBParaSite" id="PgR002_g085_t01"/>
    </source>
</evidence>